<dbReference type="GO" id="GO:0016787">
    <property type="term" value="F:hydrolase activity"/>
    <property type="evidence" value="ECO:0007669"/>
    <property type="project" value="UniProtKB-KW"/>
</dbReference>
<dbReference type="InterPro" id="IPR050266">
    <property type="entry name" value="AB_hydrolase_sf"/>
</dbReference>
<reference evidence="3" key="1">
    <citation type="submission" date="2018-02" db="EMBL/GenBank/DDBJ databases">
        <authorList>
            <person name="Hausmann B."/>
        </authorList>
    </citation>
    <scope>NUCLEOTIDE SEQUENCE [LARGE SCALE GENOMIC DNA]</scope>
    <source>
        <strain evidence="3">Peat soil MAG SbA5</strain>
    </source>
</reference>
<dbReference type="EC" id="3.1.1.-" evidence="2"/>
<feature type="domain" description="AB hydrolase-1" evidence="1">
    <location>
        <begin position="28"/>
        <end position="246"/>
    </location>
</feature>
<dbReference type="PRINTS" id="PR00111">
    <property type="entry name" value="ABHYDROLASE"/>
</dbReference>
<organism evidence="2 3">
    <name type="scientific">Candidatus Sulfuritelmatomonas gaucii</name>
    <dbReference type="NCBI Taxonomy" id="2043161"/>
    <lineage>
        <taxon>Bacteria</taxon>
        <taxon>Pseudomonadati</taxon>
        <taxon>Acidobacteriota</taxon>
        <taxon>Terriglobia</taxon>
        <taxon>Terriglobales</taxon>
        <taxon>Acidobacteriaceae</taxon>
        <taxon>Candidatus Sulfuritelmatomonas</taxon>
    </lineage>
</organism>
<name>A0A2N9L466_9BACT</name>
<dbReference type="AlphaFoldDB" id="A0A2N9L466"/>
<accession>A0A2N9L466</accession>
<dbReference type="OrthoDB" id="9797695at2"/>
<evidence type="ECO:0000313" key="3">
    <source>
        <dbReference type="Proteomes" id="UP000239735"/>
    </source>
</evidence>
<dbReference type="GO" id="GO:0016020">
    <property type="term" value="C:membrane"/>
    <property type="evidence" value="ECO:0007669"/>
    <property type="project" value="TreeGrafter"/>
</dbReference>
<dbReference type="PANTHER" id="PTHR43798:SF33">
    <property type="entry name" value="HYDROLASE, PUTATIVE (AFU_ORTHOLOGUE AFUA_2G14860)-RELATED"/>
    <property type="match status" value="1"/>
</dbReference>
<evidence type="ECO:0000259" key="1">
    <source>
        <dbReference type="Pfam" id="PF12697"/>
    </source>
</evidence>
<proteinExistence type="predicted"/>
<dbReference type="SUPFAM" id="SSF53474">
    <property type="entry name" value="alpha/beta-Hydrolases"/>
    <property type="match status" value="1"/>
</dbReference>
<dbReference type="Gene3D" id="3.40.50.1820">
    <property type="entry name" value="alpha/beta hydrolase"/>
    <property type="match status" value="1"/>
</dbReference>
<gene>
    <name evidence="2" type="ORF">SBA5_1350002</name>
</gene>
<dbReference type="EMBL" id="OKRB01000041">
    <property type="protein sequence ID" value="SPE18117.1"/>
    <property type="molecule type" value="Genomic_DNA"/>
</dbReference>
<dbReference type="PANTHER" id="PTHR43798">
    <property type="entry name" value="MONOACYLGLYCEROL LIPASE"/>
    <property type="match status" value="1"/>
</dbReference>
<sequence>MQRNAFRHNGLTLSWLDSGGGGRLLIALHAHWMEALTFARLASGLAPDWRVVALDQRGHGHSSRALSYTREDYLSDLEAFFGELGVSSPVVLLGNSLGGINAVQFASRHPERVAAIIIEDIGLECSTDLGFVRAWAGIFPTREALAERVGPRFKPYLESSFRAVLGGWSLAFDPEDMIRSENAMHGNYWNDWLATKCPALVIRGRDSRVTTRKQLEEMAHRRLNSVFIELEGGHIVHQDSPEAFVAELRSFLQSLQPGTMNSSEQH</sequence>
<dbReference type="InterPro" id="IPR000073">
    <property type="entry name" value="AB_hydrolase_1"/>
</dbReference>
<dbReference type="Pfam" id="PF12697">
    <property type="entry name" value="Abhydrolase_6"/>
    <property type="match status" value="1"/>
</dbReference>
<dbReference type="InterPro" id="IPR029058">
    <property type="entry name" value="AB_hydrolase_fold"/>
</dbReference>
<dbReference type="Proteomes" id="UP000239735">
    <property type="component" value="Unassembled WGS sequence"/>
</dbReference>
<keyword evidence="2" id="KW-0378">Hydrolase</keyword>
<protein>
    <submittedName>
        <fullName evidence="2">Hydrolase</fullName>
        <ecNumber evidence="2">3.1.1.-</ecNumber>
    </submittedName>
</protein>
<evidence type="ECO:0000313" key="2">
    <source>
        <dbReference type="EMBL" id="SPE18117.1"/>
    </source>
</evidence>